<dbReference type="AlphaFoldDB" id="D2I5H0"/>
<evidence type="ECO:0000256" key="2">
    <source>
        <dbReference type="ARBA" id="ARBA00023249"/>
    </source>
</evidence>
<name>D2I5H0_AILME</name>
<dbReference type="EMBL" id="GL194675">
    <property type="protein sequence ID" value="EFB16285.1"/>
    <property type="molecule type" value="Genomic_DNA"/>
</dbReference>
<evidence type="ECO:0000256" key="1">
    <source>
        <dbReference type="ARBA" id="ARBA00006189"/>
    </source>
</evidence>
<evidence type="ECO:0000313" key="3">
    <source>
        <dbReference type="EMBL" id="EFB16285.1"/>
    </source>
</evidence>
<feature type="non-terminal residue" evidence="3">
    <location>
        <position position="78"/>
    </location>
</feature>
<sequence length="78" mass="8485">MSCQQSQQYCQLPPKCPPLQCPASCPPLISSCCGFISGSDSCCLGLHRLHLFHQSWHQSRDVCECESLGAPVTVRGCC</sequence>
<organism evidence="3">
    <name type="scientific">Ailuropoda melanoleuca</name>
    <name type="common">Giant panda</name>
    <dbReference type="NCBI Taxonomy" id="9646"/>
    <lineage>
        <taxon>Eukaryota</taxon>
        <taxon>Metazoa</taxon>
        <taxon>Chordata</taxon>
        <taxon>Craniata</taxon>
        <taxon>Vertebrata</taxon>
        <taxon>Euteleostomi</taxon>
        <taxon>Mammalia</taxon>
        <taxon>Eutheria</taxon>
        <taxon>Laurasiatheria</taxon>
        <taxon>Carnivora</taxon>
        <taxon>Caniformia</taxon>
        <taxon>Ursidae</taxon>
        <taxon>Ailuropoda</taxon>
    </lineage>
</organism>
<keyword evidence="2" id="KW-0417">Keratinization</keyword>
<accession>D2I5H0</accession>
<dbReference type="InterPro" id="IPR028205">
    <property type="entry name" value="LCE"/>
</dbReference>
<dbReference type="GO" id="GO:0031424">
    <property type="term" value="P:keratinization"/>
    <property type="evidence" value="ECO:0007669"/>
    <property type="project" value="UniProtKB-KW"/>
</dbReference>
<dbReference type="Pfam" id="PF14672">
    <property type="entry name" value="LCE"/>
    <property type="match status" value="1"/>
</dbReference>
<proteinExistence type="inferred from homology"/>
<comment type="similarity">
    <text evidence="1">Belongs to the LCE family.</text>
</comment>
<protein>
    <submittedName>
        <fullName evidence="3">Uncharacterized protein</fullName>
    </submittedName>
</protein>
<gene>
    <name evidence="3" type="ORF">PANDA_020930</name>
</gene>
<dbReference type="InParanoid" id="D2I5H0"/>
<reference evidence="3" key="1">
    <citation type="journal article" date="2010" name="Nature">
        <title>The sequence and de novo assembly of the giant panda genome.</title>
        <authorList>
            <person name="Li R."/>
            <person name="Fan W."/>
            <person name="Tian G."/>
            <person name="Zhu H."/>
            <person name="He L."/>
            <person name="Cai J."/>
            <person name="Huang Q."/>
            <person name="Cai Q."/>
            <person name="Li B."/>
            <person name="Bai Y."/>
            <person name="Zhang Z."/>
            <person name="Zhang Y."/>
            <person name="Wang W."/>
            <person name="Li J."/>
            <person name="Wei F."/>
            <person name="Li H."/>
            <person name="Jian M."/>
            <person name="Li J."/>
            <person name="Zhang Z."/>
            <person name="Nielsen R."/>
            <person name="Li D."/>
            <person name="Gu W."/>
            <person name="Yang Z."/>
            <person name="Xuan Z."/>
            <person name="Ryder O.A."/>
            <person name="Leung F.C."/>
            <person name="Zhou Y."/>
            <person name="Cao J."/>
            <person name="Sun X."/>
            <person name="Fu Y."/>
            <person name="Fang X."/>
            <person name="Guo X."/>
            <person name="Wang B."/>
            <person name="Hou R."/>
            <person name="Shen F."/>
            <person name="Mu B."/>
            <person name="Ni P."/>
            <person name="Lin R."/>
            <person name="Qian W."/>
            <person name="Wang G."/>
            <person name="Yu C."/>
            <person name="Nie W."/>
            <person name="Wang J."/>
            <person name="Wu Z."/>
            <person name="Liang H."/>
            <person name="Min J."/>
            <person name="Wu Q."/>
            <person name="Cheng S."/>
            <person name="Ruan J."/>
            <person name="Wang M."/>
            <person name="Shi Z."/>
            <person name="Wen M."/>
            <person name="Liu B."/>
            <person name="Ren X."/>
            <person name="Zheng H."/>
            <person name="Dong D."/>
            <person name="Cook K."/>
            <person name="Shan G."/>
            <person name="Zhang H."/>
            <person name="Kosiol C."/>
            <person name="Xie X."/>
            <person name="Lu Z."/>
            <person name="Zheng H."/>
            <person name="Li Y."/>
            <person name="Steiner C.C."/>
            <person name="Lam T.T."/>
            <person name="Lin S."/>
            <person name="Zhang Q."/>
            <person name="Li G."/>
            <person name="Tian J."/>
            <person name="Gong T."/>
            <person name="Liu H."/>
            <person name="Zhang D."/>
            <person name="Fang L."/>
            <person name="Ye C."/>
            <person name="Zhang J."/>
            <person name="Hu W."/>
            <person name="Xu A."/>
            <person name="Ren Y."/>
            <person name="Zhang G."/>
            <person name="Bruford M.W."/>
            <person name="Li Q."/>
            <person name="Ma L."/>
            <person name="Guo Y."/>
            <person name="An N."/>
            <person name="Hu Y."/>
            <person name="Zheng Y."/>
            <person name="Shi Y."/>
            <person name="Li Z."/>
            <person name="Liu Q."/>
            <person name="Chen Y."/>
            <person name="Zhao J."/>
            <person name="Qu N."/>
            <person name="Zhao S."/>
            <person name="Tian F."/>
            <person name="Wang X."/>
            <person name="Wang H."/>
            <person name="Xu L."/>
            <person name="Liu X."/>
            <person name="Vinar T."/>
            <person name="Wang Y."/>
            <person name="Lam T.W."/>
            <person name="Yiu S.M."/>
            <person name="Liu S."/>
            <person name="Zhang H."/>
            <person name="Li D."/>
            <person name="Huang Y."/>
            <person name="Wang X."/>
            <person name="Yang G."/>
            <person name="Jiang Z."/>
            <person name="Wang J."/>
            <person name="Qin N."/>
            <person name="Li L."/>
            <person name="Li J."/>
            <person name="Bolund L."/>
            <person name="Kristiansen K."/>
            <person name="Wong G.K."/>
            <person name="Olson M."/>
            <person name="Zhang X."/>
            <person name="Li S."/>
            <person name="Yang H."/>
            <person name="Wang J."/>
            <person name="Wang J."/>
        </authorList>
    </citation>
    <scope>NUCLEOTIDE SEQUENCE [LARGE SCALE GENOMIC DNA]</scope>
</reference>